<evidence type="ECO:0000313" key="3">
    <source>
        <dbReference type="EMBL" id="OKL49205.1"/>
    </source>
</evidence>
<accession>A0A1Q5PP52</accession>
<feature type="domain" description="CT398-like coiled coil hairpin" evidence="2">
    <location>
        <begin position="14"/>
        <end position="193"/>
    </location>
</feature>
<organism evidence="3 4">
    <name type="scientific">Boudabousia marimammalium</name>
    <dbReference type="NCBI Taxonomy" id="156892"/>
    <lineage>
        <taxon>Bacteria</taxon>
        <taxon>Bacillati</taxon>
        <taxon>Actinomycetota</taxon>
        <taxon>Actinomycetes</taxon>
        <taxon>Actinomycetales</taxon>
        <taxon>Actinomycetaceae</taxon>
        <taxon>Boudabousia</taxon>
    </lineage>
</organism>
<dbReference type="AlphaFoldDB" id="A0A1Q5PP52"/>
<dbReference type="OrthoDB" id="9784388at2"/>
<evidence type="ECO:0000313" key="4">
    <source>
        <dbReference type="Proteomes" id="UP000186465"/>
    </source>
</evidence>
<gene>
    <name evidence="3" type="ORF">BM477_04215</name>
</gene>
<keyword evidence="4" id="KW-1185">Reference proteome</keyword>
<evidence type="ECO:0000259" key="2">
    <source>
        <dbReference type="Pfam" id="PF24481"/>
    </source>
</evidence>
<reference evidence="4" key="1">
    <citation type="submission" date="2016-11" db="EMBL/GenBank/DDBJ databases">
        <title>Actinomyces gypaetusis sp. nov. isolated from Gypaetus barbatus in Qinghai Tibet Plateau China.</title>
        <authorList>
            <person name="Meng X."/>
        </authorList>
    </citation>
    <scope>NUCLEOTIDE SEQUENCE [LARGE SCALE GENOMIC DNA]</scope>
    <source>
        <strain evidence="4">DSM 15383</strain>
    </source>
</reference>
<dbReference type="InterPro" id="IPR056003">
    <property type="entry name" value="CT398_CC_hairpin"/>
</dbReference>
<dbReference type="Gene3D" id="1.10.287.1490">
    <property type="match status" value="1"/>
</dbReference>
<dbReference type="RefSeq" id="WP_075361444.1">
    <property type="nucleotide sequence ID" value="NZ_MPDM01000004.1"/>
</dbReference>
<dbReference type="EMBL" id="MPDM01000004">
    <property type="protein sequence ID" value="OKL49205.1"/>
    <property type="molecule type" value="Genomic_DNA"/>
</dbReference>
<dbReference type="STRING" id="156892.BM477_04215"/>
<dbReference type="Proteomes" id="UP000186465">
    <property type="component" value="Unassembled WGS sequence"/>
</dbReference>
<feature type="coiled-coil region" evidence="1">
    <location>
        <begin position="58"/>
        <end position="144"/>
    </location>
</feature>
<keyword evidence="1" id="KW-0175">Coiled coil</keyword>
<evidence type="ECO:0000256" key="1">
    <source>
        <dbReference type="SAM" id="Coils"/>
    </source>
</evidence>
<protein>
    <recommendedName>
        <fullName evidence="2">CT398-like coiled coil hairpin domain-containing protein</fullName>
    </recommendedName>
</protein>
<dbReference type="Pfam" id="PF24481">
    <property type="entry name" value="CT398_CC"/>
    <property type="match status" value="1"/>
</dbReference>
<comment type="caution">
    <text evidence="3">The sequence shown here is derived from an EMBL/GenBank/DDBJ whole genome shotgun (WGS) entry which is preliminary data.</text>
</comment>
<name>A0A1Q5PP52_9ACTO</name>
<proteinExistence type="predicted"/>
<sequence>MKASPRQQLELLVMQECDTKLARLTYDAQNLPEHKKLAEITGRRDDMTRFVATAQSELGDQRREAQKITADVERLKSRQALTQERLDKGLGDMKELQRMQDELDTIAKRLEKVEYQQMESDETIAELETRLENGKKELVALNEDVAATMKHRDELLADLKSQAQPLIDKRRAAMEIVGPELTAEYDAIRKSTGGLGAVALRGRVVESMSIQFTATEWERIRSAAPDEVITSEDMEWILVRVED</sequence>